<protein>
    <submittedName>
        <fullName evidence="1">Uncharacterized protein</fullName>
    </submittedName>
</protein>
<proteinExistence type="predicted"/>
<dbReference type="EMBL" id="BIFR01000001">
    <property type="protein sequence ID" value="GCE10595.1"/>
    <property type="molecule type" value="Genomic_DNA"/>
</dbReference>
<dbReference type="InterPro" id="IPR015943">
    <property type="entry name" value="WD40/YVTN_repeat-like_dom_sf"/>
</dbReference>
<reference evidence="2" key="1">
    <citation type="submission" date="2018-12" db="EMBL/GenBank/DDBJ databases">
        <title>Tengunoibacter tsumagoiensis gen. nov., sp. nov., Dictyobacter kobayashii sp. nov., D. alpinus sp. nov., and D. joshuensis sp. nov. and description of Dictyobacteraceae fam. nov. within the order Ktedonobacterales isolated from Tengu-no-mugimeshi.</title>
        <authorList>
            <person name="Wang C.M."/>
            <person name="Zheng Y."/>
            <person name="Sakai Y."/>
            <person name="Toyoda A."/>
            <person name="Minakuchi Y."/>
            <person name="Abe K."/>
            <person name="Yokota A."/>
            <person name="Yabe S."/>
        </authorList>
    </citation>
    <scope>NUCLEOTIDE SEQUENCE [LARGE SCALE GENOMIC DNA]</scope>
    <source>
        <strain evidence="2">Uno3</strain>
    </source>
</reference>
<name>A0A401ZUJ6_9CHLR</name>
<evidence type="ECO:0000313" key="1">
    <source>
        <dbReference type="EMBL" id="GCE10595.1"/>
    </source>
</evidence>
<dbReference type="Proteomes" id="UP000287352">
    <property type="component" value="Unassembled WGS sequence"/>
</dbReference>
<comment type="caution">
    <text evidence="1">The sequence shown here is derived from an EMBL/GenBank/DDBJ whole genome shotgun (WGS) entry which is preliminary data.</text>
</comment>
<dbReference type="SUPFAM" id="SSF50969">
    <property type="entry name" value="YVTN repeat-like/Quinoprotein amine dehydrogenase"/>
    <property type="match status" value="1"/>
</dbReference>
<organism evidence="1 2">
    <name type="scientific">Tengunoibacter tsumagoiensis</name>
    <dbReference type="NCBI Taxonomy" id="2014871"/>
    <lineage>
        <taxon>Bacteria</taxon>
        <taxon>Bacillati</taxon>
        <taxon>Chloroflexota</taxon>
        <taxon>Ktedonobacteria</taxon>
        <taxon>Ktedonobacterales</taxon>
        <taxon>Dictyobacteraceae</taxon>
        <taxon>Tengunoibacter</taxon>
    </lineage>
</organism>
<gene>
    <name evidence="1" type="ORF">KTT_04540</name>
</gene>
<dbReference type="InterPro" id="IPR011044">
    <property type="entry name" value="Quino_amine_DH_bsu"/>
</dbReference>
<accession>A0A401ZUJ6</accession>
<dbReference type="AlphaFoldDB" id="A0A401ZUJ6"/>
<dbReference type="Gene3D" id="2.130.10.10">
    <property type="entry name" value="YVTN repeat-like/Quinoprotein amine dehydrogenase"/>
    <property type="match status" value="1"/>
</dbReference>
<evidence type="ECO:0000313" key="2">
    <source>
        <dbReference type="Proteomes" id="UP000287352"/>
    </source>
</evidence>
<keyword evidence="2" id="KW-1185">Reference proteome</keyword>
<sequence>MNSLQIGSIVVTPDDTLLYGIIYMTNVSPKRYELVRFDIAQHKLTATYDFGAQVPGSLAIAPDGTIYTSILYANQGSKSSTQSQNQPETQVEMFTPDLMPSGHFDVGQYPLFLAISPANNGTIALTYAPQGPHRIDTFQVKTGASIKQYMISTRSGNTAISISTLTNGHFAAIVTSPTSLSISDFTATNSAIQWHNYNGNAVGAVAG</sequence>